<dbReference type="OrthoDB" id="27691at2157"/>
<reference evidence="3" key="2">
    <citation type="journal article" date="2010" name="Stand. Genomic Sci.">
        <title>Complete genome sequence of Thermosphaera aggregans type strain (M11TLT).</title>
        <authorList>
            <person name="Spring S."/>
            <person name="Rachel R."/>
            <person name="Lapidus A."/>
            <person name="Davenport K."/>
            <person name="Tice H."/>
            <person name="Copeland A."/>
            <person name="Cheng J.-F."/>
            <person name="Lucas S."/>
            <person name="Chen F."/>
            <person name="Nolan M."/>
            <person name="Bruce D."/>
            <person name="Goodwin L."/>
            <person name="Pitluck S."/>
            <person name="Ivanova N."/>
            <person name="Mavromatis K."/>
            <person name="Ovchinnikova G."/>
            <person name="Pati A."/>
            <person name="Chen A."/>
            <person name="Palaniappan K."/>
            <person name="Land M."/>
            <person name="Hauser L."/>
            <person name="Chang Y.-J."/>
            <person name="Jeffries C.C."/>
            <person name="Brettin T."/>
            <person name="Detter J.C."/>
            <person name="Tapia R."/>
            <person name="Han C."/>
            <person name="Heimerl T."/>
            <person name="Weikl F."/>
            <person name="Brambilla E."/>
            <person name="Goker M."/>
            <person name="Bristow J."/>
            <person name="Eisen J.A."/>
            <person name="Markowitz V."/>
            <person name="Hugenholtz P."/>
            <person name="Kyrpides N.C."/>
            <person name="Klenk H.-P."/>
        </authorList>
    </citation>
    <scope>NUCLEOTIDE SEQUENCE [LARGE SCALE GENOMIC DNA]</scope>
    <source>
        <strain evidence="3">DSM 11486 / M11TL</strain>
    </source>
</reference>
<dbReference type="PANTHER" id="PTHR30411:SF1">
    <property type="entry name" value="CYTOPLASMIC PROTEIN"/>
    <property type="match status" value="1"/>
</dbReference>
<sequence length="155" mass="17016">MSRRGTPERVRGLLEEKGVWYRFYEFPEHTATVEAAVKQVGADPGRIIKTLILIDDEGNYVAAIIPGNKRLSLEKLSRIIGKKLRLARAREVEKATGYPVGAVPPVGHGLKTYVDREVLNVETVIGGGGSTHSLLEMRTKDLLALIQPTVSDIAE</sequence>
<reference evidence="2 3" key="1">
    <citation type="journal article" date="2010" name="Stand. Genomic Sci.">
        <title>Complete genome sequence of Thermosphaera aggregans type strain (M11TL).</title>
        <authorList>
            <person name="Spring S."/>
            <person name="Rachel R."/>
            <person name="Lapidus A."/>
            <person name="Davenport K."/>
            <person name="Tice H."/>
            <person name="Copeland A."/>
            <person name="Cheng J.F."/>
            <person name="Lucas S."/>
            <person name="Chen F."/>
            <person name="Nolan M."/>
            <person name="Bruce D."/>
            <person name="Goodwin L."/>
            <person name="Pitluck S."/>
            <person name="Ivanova N."/>
            <person name="Mavromatis K."/>
            <person name="Ovchinnikova G."/>
            <person name="Pati A."/>
            <person name="Chen A."/>
            <person name="Palaniappan K."/>
            <person name="Land M."/>
            <person name="Hauser L."/>
            <person name="Chang Y.J."/>
            <person name="Jeffries C.C."/>
            <person name="Brettin T."/>
            <person name="Detter J.C."/>
            <person name="Tapia R."/>
            <person name="Han C."/>
            <person name="Heimerl T."/>
            <person name="Weikl F."/>
            <person name="Brambilla E."/>
            <person name="Goker M."/>
            <person name="Bristow J."/>
            <person name="Eisen J.A."/>
            <person name="Markowitz V."/>
            <person name="Hugenholtz P."/>
            <person name="Kyrpides N.C."/>
            <person name="Klenk H.P."/>
        </authorList>
    </citation>
    <scope>NUCLEOTIDE SEQUENCE [LARGE SCALE GENOMIC DNA]</scope>
    <source>
        <strain evidence="3">DSM 11486 / M11TL</strain>
    </source>
</reference>
<reference key="3">
    <citation type="submission" date="2010-02" db="EMBL/GenBank/DDBJ databases">
        <title>Complete genome sequence of Thermosphaera aggregans type strain (M11TL).</title>
        <authorList>
            <consortium name="US DOE Joint Genome Institute (JGI-PGF)"/>
            <person name="Spring S."/>
            <person name="Lapidus A."/>
            <person name="Munk C."/>
            <person name="Schroeder M."/>
            <person name="Glavina Del Rio T."/>
            <person name="Tice H."/>
            <person name="Copeland A."/>
            <person name="Cheng J.-F."/>
            <person name="Lucas S."/>
            <person name="Chen F."/>
            <person name="Nolan M."/>
            <person name="Bruce D."/>
            <person name="Goodwin L."/>
            <person name="Pitluck S."/>
            <person name="Ivanova N."/>
            <person name="Mavromatis K."/>
            <person name="Ovchinnikova G."/>
            <person name="Pati A."/>
            <person name="Chen A."/>
            <person name="Palaniappan K."/>
            <person name="Land M."/>
            <person name="Hauser L."/>
            <person name="Chang Y.-J."/>
            <person name="Jeffries C.C."/>
            <person name="Brettin T."/>
            <person name="Detter J.C."/>
            <person name="Tapia R."/>
            <person name="Han C."/>
            <person name="Chain P."/>
            <person name="Heimerl T."/>
            <person name="Weik F."/>
            <person name="Goker M."/>
            <person name="Rachel R."/>
            <person name="Bristow J."/>
            <person name="Eisen J.A."/>
            <person name="Markowitz V."/>
            <person name="Hugenholtz P."/>
            <person name="Kyrpides N.C."/>
            <person name="Klenk H.-P."/>
        </authorList>
    </citation>
    <scope>NUCLEOTIDE SEQUENCE</scope>
    <source>
        <strain>DSM 11486</strain>
    </source>
</reference>
<evidence type="ECO:0000313" key="3">
    <source>
        <dbReference type="Proteomes" id="UP000002376"/>
    </source>
</evidence>
<dbReference type="EMBL" id="CP001939">
    <property type="protein sequence ID" value="ADG91614.1"/>
    <property type="molecule type" value="Genomic_DNA"/>
</dbReference>
<gene>
    <name evidence="2" type="ordered locus">Tagg_1353</name>
</gene>
<dbReference type="GeneID" id="9166402"/>
<organism evidence="2 3">
    <name type="scientific">Thermosphaera aggregans (strain DSM 11486 / M11TL)</name>
    <dbReference type="NCBI Taxonomy" id="633148"/>
    <lineage>
        <taxon>Archaea</taxon>
        <taxon>Thermoproteota</taxon>
        <taxon>Thermoprotei</taxon>
        <taxon>Desulfurococcales</taxon>
        <taxon>Desulfurococcaceae</taxon>
        <taxon>Thermosphaera</taxon>
    </lineage>
</organism>
<dbReference type="Proteomes" id="UP000002376">
    <property type="component" value="Chromosome"/>
</dbReference>
<protein>
    <submittedName>
        <fullName evidence="2">YbaK/prolyl-tRNA synthetase associated region</fullName>
    </submittedName>
</protein>
<name>D5U3B4_THEAM</name>
<accession>D5U3B4</accession>
<dbReference type="InterPro" id="IPR007214">
    <property type="entry name" value="YbaK/aa-tRNA-synth-assoc-dom"/>
</dbReference>
<evidence type="ECO:0000313" key="2">
    <source>
        <dbReference type="EMBL" id="ADG91614.1"/>
    </source>
</evidence>
<dbReference type="SUPFAM" id="SSF55826">
    <property type="entry name" value="YbaK/ProRS associated domain"/>
    <property type="match status" value="1"/>
</dbReference>
<dbReference type="STRING" id="633148.Tagg_1353"/>
<dbReference type="GO" id="GO:0004812">
    <property type="term" value="F:aminoacyl-tRNA ligase activity"/>
    <property type="evidence" value="ECO:0007669"/>
    <property type="project" value="UniProtKB-KW"/>
</dbReference>
<dbReference type="Gene3D" id="3.90.960.10">
    <property type="entry name" value="YbaK/aminoacyl-tRNA synthetase-associated domain"/>
    <property type="match status" value="1"/>
</dbReference>
<evidence type="ECO:0000259" key="1">
    <source>
        <dbReference type="Pfam" id="PF04073"/>
    </source>
</evidence>
<dbReference type="RefSeq" id="WP_013130207.1">
    <property type="nucleotide sequence ID" value="NC_014160.1"/>
</dbReference>
<keyword evidence="2" id="KW-0030">Aminoacyl-tRNA synthetase</keyword>
<dbReference type="eggNOG" id="arCOG04332">
    <property type="taxonomic scope" value="Archaea"/>
</dbReference>
<dbReference type="PANTHER" id="PTHR30411">
    <property type="entry name" value="CYTOPLASMIC PROTEIN"/>
    <property type="match status" value="1"/>
</dbReference>
<feature type="domain" description="YbaK/aminoacyl-tRNA synthetase-associated" evidence="1">
    <location>
        <begin position="28"/>
        <end position="144"/>
    </location>
</feature>
<dbReference type="CDD" id="cd04332">
    <property type="entry name" value="YbaK_like"/>
    <property type="match status" value="1"/>
</dbReference>
<dbReference type="AlphaFoldDB" id="D5U3B4"/>
<keyword evidence="3" id="KW-1185">Reference proteome</keyword>
<proteinExistence type="predicted"/>
<dbReference type="GO" id="GO:0002161">
    <property type="term" value="F:aminoacyl-tRNA deacylase activity"/>
    <property type="evidence" value="ECO:0007669"/>
    <property type="project" value="InterPro"/>
</dbReference>
<dbReference type="Pfam" id="PF04073">
    <property type="entry name" value="tRNA_edit"/>
    <property type="match status" value="1"/>
</dbReference>
<dbReference type="HOGENOM" id="CLU_094875_0_2_2"/>
<keyword evidence="2" id="KW-0436">Ligase</keyword>
<dbReference type="InterPro" id="IPR036754">
    <property type="entry name" value="YbaK/aa-tRNA-synt-asso_dom_sf"/>
</dbReference>
<dbReference type="KEGG" id="tag:Tagg_1353"/>